<dbReference type="PANTHER" id="PTHR48050">
    <property type="entry name" value="STEROL 3-BETA-GLUCOSYLTRANSFERASE"/>
    <property type="match status" value="1"/>
</dbReference>
<dbReference type="SUPFAM" id="SSF53756">
    <property type="entry name" value="UDP-Glycosyltransferase/glycogen phosphorylase"/>
    <property type="match status" value="1"/>
</dbReference>
<dbReference type="Pfam" id="PF06722">
    <property type="entry name" value="EryCIII-like_C"/>
    <property type="match status" value="1"/>
</dbReference>
<evidence type="ECO:0000259" key="2">
    <source>
        <dbReference type="Pfam" id="PF06722"/>
    </source>
</evidence>
<dbReference type="SUPFAM" id="SSF53335">
    <property type="entry name" value="S-adenosyl-L-methionine-dependent methyltransferases"/>
    <property type="match status" value="1"/>
</dbReference>
<dbReference type="Gene3D" id="3.40.50.2000">
    <property type="entry name" value="Glycogen Phosphorylase B"/>
    <property type="match status" value="2"/>
</dbReference>
<comment type="caution">
    <text evidence="3">The sequence shown here is derived from an EMBL/GenBank/DDBJ whole genome shotgun (WGS) entry which is preliminary data.</text>
</comment>
<evidence type="ECO:0000313" key="4">
    <source>
        <dbReference type="Proteomes" id="UP000019335"/>
    </source>
</evidence>
<dbReference type="AlphaFoldDB" id="W7TE67"/>
<feature type="domain" description="Methyltransferase FkbM" evidence="1">
    <location>
        <begin position="637"/>
        <end position="836"/>
    </location>
</feature>
<keyword evidence="3" id="KW-0808">Transferase</keyword>
<proteinExistence type="predicted"/>
<reference evidence="3 4" key="1">
    <citation type="journal article" date="2014" name="Mol. Plant">
        <title>Chromosome Scale Genome Assembly and Transcriptome Profiling of Nannochloropsis gaditana in Nitrogen Depletion.</title>
        <authorList>
            <person name="Corteggiani Carpinelli E."/>
            <person name="Telatin A."/>
            <person name="Vitulo N."/>
            <person name="Forcato C."/>
            <person name="D'Angelo M."/>
            <person name="Schiavon R."/>
            <person name="Vezzi A."/>
            <person name="Giacometti G.M."/>
            <person name="Morosinotto T."/>
            <person name="Valle G."/>
        </authorList>
    </citation>
    <scope>NUCLEOTIDE SEQUENCE [LARGE SCALE GENOMIC DNA]</scope>
    <source>
        <strain evidence="3 4">B-31</strain>
    </source>
</reference>
<dbReference type="GO" id="GO:0016757">
    <property type="term" value="F:glycosyltransferase activity"/>
    <property type="evidence" value="ECO:0007669"/>
    <property type="project" value="UniProtKB-ARBA"/>
</dbReference>
<protein>
    <submittedName>
        <fullName evidence="3">UDP-glucuronosyl/UDP-glucosyltransferase</fullName>
    </submittedName>
</protein>
<dbReference type="InterPro" id="IPR029063">
    <property type="entry name" value="SAM-dependent_MTases_sf"/>
</dbReference>
<dbReference type="Gene3D" id="3.40.50.150">
    <property type="entry name" value="Vaccinia Virus protein VP39"/>
    <property type="match status" value="1"/>
</dbReference>
<gene>
    <name evidence="3" type="ORF">Naga_100051g35</name>
</gene>
<dbReference type="InterPro" id="IPR010610">
    <property type="entry name" value="EryCIII-like_C"/>
</dbReference>
<feature type="domain" description="Erythromycin biosynthesis protein CIII-like C-terminal" evidence="2">
    <location>
        <begin position="411"/>
        <end position="469"/>
    </location>
</feature>
<dbReference type="InterPro" id="IPR050426">
    <property type="entry name" value="Glycosyltransferase_28"/>
</dbReference>
<dbReference type="PANTHER" id="PTHR48050:SF11">
    <property type="entry name" value="GLYCOSYLTRANSFERASE"/>
    <property type="match status" value="1"/>
</dbReference>
<name>W7TE67_9STRA</name>
<organism evidence="3 4">
    <name type="scientific">Nannochloropsis gaditana</name>
    <dbReference type="NCBI Taxonomy" id="72520"/>
    <lineage>
        <taxon>Eukaryota</taxon>
        <taxon>Sar</taxon>
        <taxon>Stramenopiles</taxon>
        <taxon>Ochrophyta</taxon>
        <taxon>Eustigmatophyceae</taxon>
        <taxon>Eustigmatales</taxon>
        <taxon>Monodopsidaceae</taxon>
        <taxon>Nannochloropsis</taxon>
    </lineage>
</organism>
<dbReference type="InterPro" id="IPR006342">
    <property type="entry name" value="FkbM_mtfrase"/>
</dbReference>
<accession>W7TE67</accession>
<dbReference type="NCBIfam" id="TIGR01444">
    <property type="entry name" value="fkbM_fam"/>
    <property type="match status" value="1"/>
</dbReference>
<dbReference type="Pfam" id="PF05050">
    <property type="entry name" value="Methyltransf_21"/>
    <property type="match status" value="1"/>
</dbReference>
<sequence length="870" mass="94695">MALACIQRRTVIIVFAFGTRGDVQPVALLAESLSSVYDDVFFVSHGQLEKTLKELWGSTACIKFIASPSPPHAADAGFGPEVDIAAILRPRNHLQVCIDAVKQALVGSPLSPKHPPSVLLICNLFALEAVHLAEAWSLPLIIVHPYTAPSTLSRNFNVLFRRTDPLQYNILKKESWSTEDSERSTSHTQIKWVDIEHYLWPIFFDSWKPFRRMLFGVENDKIDGINLPWLAGRPSIPLLYLYSESILPRPHHFPHAVHVVGFIFEEKNAGSFKPPPILTAFLSGATGRAVEKRESPCVPSQETTGRLVPDITKKVENASSQVGQKEFCPEVGPVYVSFGTMVSLGALGDLDRAARALIQALLSPSLSSEVPSTSIPIRCVVDAAHSPRWVKALQLAVATCQVRERVLILEESVPHSWLLPQCSAIVHHGGSGTTAAALRAGIAQVVVPGMMDQFLWAERVASLGLGPSPPGIAEVFPEGPAENTGGATPCQVLSVAIAQAMHPFVRLRAAAMGRRLRAEPSGLQRCATLIAHYLEEWQRLPLPPPVRPPLPFSLPLGCELVDLEVLDDMGSSAHCDVGGQCDASRATFSALTVAVLEGSESEVAFIHQEIFPPGVQTHGWGYLRHGVHVKADDIVLDVGANIGLFALYLDLHVMDQPERVSILAVEPGPRTFQALQYNLAAYGVKQIACLQQAVGAEVNRVEGMGDAADEEAKPEGGHHLLRFYPHAPGNSTLLTQGLSHLQGKSAFKGVNAKLRAHLTEGAEDFPVRVTTVSALVRDYALPRVNLLKIDVEGHEEAVLHGIDGKTWDVIEQVAMEVHDVDGRLARIECLLRRQGFGSVVSETPVWAQGGCDGETLDNRMVYAHRNRHPS</sequence>
<dbReference type="EMBL" id="AZIL01002355">
    <property type="protein sequence ID" value="EWM21838.1"/>
    <property type="molecule type" value="Genomic_DNA"/>
</dbReference>
<evidence type="ECO:0000259" key="1">
    <source>
        <dbReference type="Pfam" id="PF05050"/>
    </source>
</evidence>
<evidence type="ECO:0000313" key="3">
    <source>
        <dbReference type="EMBL" id="EWM21838.1"/>
    </source>
</evidence>
<dbReference type="Proteomes" id="UP000019335">
    <property type="component" value="Unassembled WGS sequence"/>
</dbReference>
<keyword evidence="4" id="KW-1185">Reference proteome</keyword>
<dbReference type="OrthoDB" id="202135at2759"/>